<dbReference type="Proteomes" id="UP000576082">
    <property type="component" value="Unassembled WGS sequence"/>
</dbReference>
<dbReference type="PANTHER" id="PTHR11142">
    <property type="entry name" value="PSEUDOURIDYLATE SYNTHASE"/>
    <property type="match status" value="1"/>
</dbReference>
<dbReference type="Pfam" id="PF01416">
    <property type="entry name" value="PseudoU_synth_1"/>
    <property type="match status" value="2"/>
</dbReference>
<gene>
    <name evidence="4 9" type="primary">truA</name>
    <name evidence="9" type="ORF">HHU12_09215</name>
</gene>
<dbReference type="Gene3D" id="3.30.70.660">
    <property type="entry name" value="Pseudouridine synthase I, catalytic domain, C-terminal subdomain"/>
    <property type="match status" value="1"/>
</dbReference>
<dbReference type="SUPFAM" id="SSF55120">
    <property type="entry name" value="Pseudouridine synthase"/>
    <property type="match status" value="1"/>
</dbReference>
<dbReference type="InterPro" id="IPR020094">
    <property type="entry name" value="TruA/RsuA/RluB/E/F_N"/>
</dbReference>
<keyword evidence="10" id="KW-1185">Reference proteome</keyword>
<accession>A0A7X9P236</accession>
<comment type="function">
    <text evidence="4">Formation of pseudouridine at positions 38, 39 and 40 in the anticodon stem and loop of transfer RNAs.</text>
</comment>
<feature type="active site" description="Nucleophile" evidence="4 5">
    <location>
        <position position="51"/>
    </location>
</feature>
<comment type="similarity">
    <text evidence="1 4 7">Belongs to the tRNA pseudouridine synthase TruA family.</text>
</comment>
<evidence type="ECO:0000256" key="7">
    <source>
        <dbReference type="RuleBase" id="RU003792"/>
    </source>
</evidence>
<dbReference type="RefSeq" id="WP_169656447.1">
    <property type="nucleotide sequence ID" value="NZ_JABANE010000019.1"/>
</dbReference>
<evidence type="ECO:0000256" key="1">
    <source>
        <dbReference type="ARBA" id="ARBA00009375"/>
    </source>
</evidence>
<dbReference type="InterPro" id="IPR020095">
    <property type="entry name" value="PsdUridine_synth_TruA_C"/>
</dbReference>
<dbReference type="HAMAP" id="MF_00171">
    <property type="entry name" value="TruA"/>
    <property type="match status" value="1"/>
</dbReference>
<keyword evidence="3 4" id="KW-0413">Isomerase</keyword>
<evidence type="ECO:0000259" key="8">
    <source>
        <dbReference type="Pfam" id="PF01416"/>
    </source>
</evidence>
<dbReference type="Gene3D" id="3.30.70.580">
    <property type="entry name" value="Pseudouridine synthase I, catalytic domain, N-terminal subdomain"/>
    <property type="match status" value="1"/>
</dbReference>
<evidence type="ECO:0000313" key="9">
    <source>
        <dbReference type="EMBL" id="NME68138.1"/>
    </source>
</evidence>
<name>A0A7X9P236_9BACT</name>
<comment type="caution">
    <text evidence="4">Lacks conserved residue(s) required for the propagation of feature annotation.</text>
</comment>
<evidence type="ECO:0000256" key="4">
    <source>
        <dbReference type="HAMAP-Rule" id="MF_00171"/>
    </source>
</evidence>
<feature type="domain" description="Pseudouridine synthase I TruA alpha/beta" evidence="8">
    <location>
        <begin position="7"/>
        <end position="103"/>
    </location>
</feature>
<dbReference type="InterPro" id="IPR001406">
    <property type="entry name" value="PsdUridine_synth_TruA"/>
</dbReference>
<dbReference type="NCBIfam" id="TIGR00071">
    <property type="entry name" value="hisT_truA"/>
    <property type="match status" value="1"/>
</dbReference>
<evidence type="ECO:0000256" key="3">
    <source>
        <dbReference type="ARBA" id="ARBA00023235"/>
    </source>
</evidence>
<dbReference type="EMBL" id="JABANE010000019">
    <property type="protein sequence ID" value="NME68138.1"/>
    <property type="molecule type" value="Genomic_DNA"/>
</dbReference>
<evidence type="ECO:0000313" key="10">
    <source>
        <dbReference type="Proteomes" id="UP000576082"/>
    </source>
</evidence>
<dbReference type="GO" id="GO:0160147">
    <property type="term" value="F:tRNA pseudouridine(38-40) synthase activity"/>
    <property type="evidence" value="ECO:0007669"/>
    <property type="project" value="UniProtKB-EC"/>
</dbReference>
<dbReference type="AlphaFoldDB" id="A0A7X9P236"/>
<feature type="binding site" evidence="4 6">
    <location>
        <position position="109"/>
    </location>
    <ligand>
        <name>substrate</name>
    </ligand>
</feature>
<comment type="caution">
    <text evidence="9">The sequence shown here is derived from an EMBL/GenBank/DDBJ whole genome shotgun (WGS) entry which is preliminary data.</text>
</comment>
<feature type="domain" description="Pseudouridine synthase I TruA alpha/beta" evidence="8">
    <location>
        <begin position="148"/>
        <end position="243"/>
    </location>
</feature>
<dbReference type="GO" id="GO:0003723">
    <property type="term" value="F:RNA binding"/>
    <property type="evidence" value="ECO:0007669"/>
    <property type="project" value="InterPro"/>
</dbReference>
<dbReference type="PIRSF" id="PIRSF001430">
    <property type="entry name" value="tRNA_psdUrid_synth"/>
    <property type="match status" value="1"/>
</dbReference>
<dbReference type="InterPro" id="IPR020103">
    <property type="entry name" value="PsdUridine_synth_cat_dom_sf"/>
</dbReference>
<dbReference type="FunFam" id="3.30.70.580:FF:000001">
    <property type="entry name" value="tRNA pseudouridine synthase A"/>
    <property type="match status" value="1"/>
</dbReference>
<organism evidence="9 10">
    <name type="scientific">Flammeovirga aprica JL-4</name>
    <dbReference type="NCBI Taxonomy" id="694437"/>
    <lineage>
        <taxon>Bacteria</taxon>
        <taxon>Pseudomonadati</taxon>
        <taxon>Bacteroidota</taxon>
        <taxon>Cytophagia</taxon>
        <taxon>Cytophagales</taxon>
        <taxon>Flammeovirgaceae</taxon>
        <taxon>Flammeovirga</taxon>
    </lineage>
</organism>
<protein>
    <recommendedName>
        <fullName evidence="4">tRNA pseudouridine synthase A</fullName>
        <ecNumber evidence="4">5.4.99.12</ecNumber>
    </recommendedName>
    <alternativeName>
        <fullName evidence="4">tRNA pseudouridine(38-40) synthase</fullName>
    </alternativeName>
    <alternativeName>
        <fullName evidence="4">tRNA pseudouridylate synthase I</fullName>
    </alternativeName>
    <alternativeName>
        <fullName evidence="4">tRNA-uridine isomerase I</fullName>
    </alternativeName>
</protein>
<keyword evidence="2 4" id="KW-0819">tRNA processing</keyword>
<comment type="subunit">
    <text evidence="4">Homodimer.</text>
</comment>
<reference evidence="9 10" key="1">
    <citation type="submission" date="2020-04" db="EMBL/GenBank/DDBJ databases">
        <title>Flammeovirga sp. SR4, a novel species isolated from seawater.</title>
        <authorList>
            <person name="Wang X."/>
        </authorList>
    </citation>
    <scope>NUCLEOTIDE SEQUENCE [LARGE SCALE GENOMIC DNA]</scope>
    <source>
        <strain evidence="9 10">ATCC 23126</strain>
    </source>
</reference>
<sequence length="253" mass="29224">MRYFAEIAYLGTNYHGWQVQPNAETAQGHLDYVLSKLLGKEINTIGSGRTDTGVHCSQQYAQFDYDGDLSGKNFLHRVNSFLSHDIAVNSLWQVDEEAHARFDATKRSYRYDIVLGKSPFKQGLVWQYFRHPDFDKLQEAAKVLLEFEDFTAFSKKHADVHTHICDIMQSYWTKEGDTLSFHIQANRFLRGMIRIIVGNMMEVGMGRMTTDYMRETLATKSRERAAKFLAPAQGLFLSEVLYPEEIFLKQIID</sequence>
<evidence type="ECO:0000256" key="5">
    <source>
        <dbReference type="PIRSR" id="PIRSR001430-1"/>
    </source>
</evidence>
<dbReference type="CDD" id="cd02570">
    <property type="entry name" value="PseudoU_synth_EcTruA"/>
    <property type="match status" value="1"/>
</dbReference>
<dbReference type="EC" id="5.4.99.12" evidence="4"/>
<dbReference type="InterPro" id="IPR020097">
    <property type="entry name" value="PsdUridine_synth_TruA_a/b_dom"/>
</dbReference>
<comment type="catalytic activity">
    <reaction evidence="4 7">
        <text>uridine(38/39/40) in tRNA = pseudouridine(38/39/40) in tRNA</text>
        <dbReference type="Rhea" id="RHEA:22376"/>
        <dbReference type="Rhea" id="RHEA-COMP:10085"/>
        <dbReference type="Rhea" id="RHEA-COMP:10087"/>
        <dbReference type="ChEBI" id="CHEBI:65314"/>
        <dbReference type="ChEBI" id="CHEBI:65315"/>
        <dbReference type="EC" id="5.4.99.12"/>
    </reaction>
</comment>
<proteinExistence type="inferred from homology"/>
<dbReference type="GO" id="GO:0031119">
    <property type="term" value="P:tRNA pseudouridine synthesis"/>
    <property type="evidence" value="ECO:0007669"/>
    <property type="project" value="UniProtKB-UniRule"/>
</dbReference>
<dbReference type="PANTHER" id="PTHR11142:SF0">
    <property type="entry name" value="TRNA PSEUDOURIDINE SYNTHASE-LIKE 1"/>
    <property type="match status" value="1"/>
</dbReference>
<evidence type="ECO:0000256" key="6">
    <source>
        <dbReference type="PIRSR" id="PIRSR001430-2"/>
    </source>
</evidence>
<evidence type="ECO:0000256" key="2">
    <source>
        <dbReference type="ARBA" id="ARBA00022694"/>
    </source>
</evidence>